<dbReference type="GO" id="GO:0015297">
    <property type="term" value="F:antiporter activity"/>
    <property type="evidence" value="ECO:0007669"/>
    <property type="project" value="InterPro"/>
</dbReference>
<evidence type="ECO:0000313" key="8">
    <source>
        <dbReference type="EMBL" id="EEG29252.1"/>
    </source>
</evidence>
<dbReference type="InterPro" id="IPR002528">
    <property type="entry name" value="MATE_fam"/>
</dbReference>
<keyword evidence="4" id="KW-0813">Transport</keyword>
<dbReference type="GO" id="GO:0005886">
    <property type="term" value="C:plasma membrane"/>
    <property type="evidence" value="ECO:0007669"/>
    <property type="project" value="TreeGrafter"/>
</dbReference>
<reference evidence="8 9" key="2">
    <citation type="submission" date="2009-02" db="EMBL/GenBank/DDBJ databases">
        <title>Draft genome sequence of Clostridium methylpentosum (DSM 5476).</title>
        <authorList>
            <person name="Sudarsanam P."/>
            <person name="Ley R."/>
            <person name="Guruge J."/>
            <person name="Turnbaugh P.J."/>
            <person name="Mahowald M."/>
            <person name="Liep D."/>
            <person name="Gordon J."/>
        </authorList>
    </citation>
    <scope>NUCLEOTIDE SEQUENCE [LARGE SCALE GENOMIC DNA]</scope>
    <source>
        <strain evidence="8 9">DSM 5476</strain>
    </source>
</reference>
<evidence type="ECO:0000256" key="5">
    <source>
        <dbReference type="ARBA" id="ARBA00031636"/>
    </source>
</evidence>
<feature type="transmembrane region" description="Helical" evidence="7">
    <location>
        <begin position="280"/>
        <end position="301"/>
    </location>
</feature>
<name>C0EGZ9_9FIRM</name>
<keyword evidence="7" id="KW-0812">Transmembrane</keyword>
<dbReference type="Proteomes" id="UP000003340">
    <property type="component" value="Unassembled WGS sequence"/>
</dbReference>
<evidence type="ECO:0000313" key="9">
    <source>
        <dbReference type="Proteomes" id="UP000003340"/>
    </source>
</evidence>
<feature type="transmembrane region" description="Helical" evidence="7">
    <location>
        <begin position="239"/>
        <end position="260"/>
    </location>
</feature>
<dbReference type="GO" id="GO:0042910">
    <property type="term" value="F:xenobiotic transmembrane transporter activity"/>
    <property type="evidence" value="ECO:0007669"/>
    <property type="project" value="InterPro"/>
</dbReference>
<evidence type="ECO:0000256" key="1">
    <source>
        <dbReference type="ARBA" id="ARBA00003408"/>
    </source>
</evidence>
<sequence length="466" mass="51664">MSLFVKDRKFYRALLTLAAPTFLQNIFSIFGNLINTLMLAKMGEVAYAASSLATQPFTFLTMFTNGIASGAMVLASQYWGKQDLGSIRKIADLAIKINLLSALAFVAVSVSIPEFILSFYTDEADVIRLGAEYMRIIAFSYFATSFTNAYINLLRSVEVVKIAFVVVTVSSLLNVFLNWVLIFGKFGFPRLGILGAALSTLLCKALELTISVVYLQFYDKKLRLSVRDIFRLDTTFLKDIFKCSSIVVAKNMLLAVNMSIDASIWGKMGAQVVAANSMVSTLQSVSSVLTMSMISAVSVLIGKSVGEQNVQRTMERARTIKYLTFCNGLISAVIVLSARPYVRHFYEFAPETEQLSEEMMLVLCFIVFFQSFAATGLCILQSGGDLKGSFAIEIIGRLGFAIPLELLAGRVLHLHPCWVLALMRTDELVKFILCVIRTRKPGWIRDITRTSPQKQGDESDIPNPQK</sequence>
<dbReference type="PANTHER" id="PTHR43298">
    <property type="entry name" value="MULTIDRUG RESISTANCE PROTEIN NORM-RELATED"/>
    <property type="match status" value="1"/>
</dbReference>
<dbReference type="InterPro" id="IPR050222">
    <property type="entry name" value="MATE_MdtK"/>
</dbReference>
<dbReference type="EMBL" id="ACEC01000113">
    <property type="protein sequence ID" value="EEG29252.1"/>
    <property type="molecule type" value="Genomic_DNA"/>
</dbReference>
<dbReference type="PANTHER" id="PTHR43298:SF2">
    <property type="entry name" value="FMN_FAD EXPORTER YEEO-RELATED"/>
    <property type="match status" value="1"/>
</dbReference>
<dbReference type="STRING" id="537013.CLOSTMETH_03144"/>
<proteinExistence type="inferred from homology"/>
<evidence type="ECO:0000256" key="6">
    <source>
        <dbReference type="SAM" id="MobiDB-lite"/>
    </source>
</evidence>
<dbReference type="eggNOG" id="COG0534">
    <property type="taxonomic scope" value="Bacteria"/>
</dbReference>
<comment type="similarity">
    <text evidence="2">Belongs to the multi antimicrobial extrusion (MATE) (TC 2.A.66.1) family.</text>
</comment>
<keyword evidence="7" id="KW-0472">Membrane</keyword>
<feature type="region of interest" description="Disordered" evidence="6">
    <location>
        <begin position="447"/>
        <end position="466"/>
    </location>
</feature>
<keyword evidence="9" id="KW-1185">Reference proteome</keyword>
<evidence type="ECO:0000256" key="4">
    <source>
        <dbReference type="ARBA" id="ARBA00022448"/>
    </source>
</evidence>
<feature type="transmembrane region" description="Helical" evidence="7">
    <location>
        <begin position="322"/>
        <end position="339"/>
    </location>
</feature>
<keyword evidence="7" id="KW-1133">Transmembrane helix</keyword>
<organism evidence="8 9">
    <name type="scientific">[Clostridium] methylpentosum DSM 5476</name>
    <dbReference type="NCBI Taxonomy" id="537013"/>
    <lineage>
        <taxon>Bacteria</taxon>
        <taxon>Bacillati</taxon>
        <taxon>Bacillota</taxon>
        <taxon>Clostridia</taxon>
        <taxon>Eubacteriales</taxon>
        <taxon>Oscillospiraceae</taxon>
        <taxon>Oscillospiraceae incertae sedis</taxon>
    </lineage>
</organism>
<protein>
    <recommendedName>
        <fullName evidence="3">Probable multidrug resistance protein NorM</fullName>
    </recommendedName>
    <alternativeName>
        <fullName evidence="5">Multidrug-efflux transporter</fullName>
    </alternativeName>
</protein>
<feature type="transmembrane region" description="Helical" evidence="7">
    <location>
        <begin position="133"/>
        <end position="151"/>
    </location>
</feature>
<accession>C0EGZ9</accession>
<feature type="transmembrane region" description="Helical" evidence="7">
    <location>
        <begin position="163"/>
        <end position="181"/>
    </location>
</feature>
<comment type="caution">
    <text evidence="8">The sequence shown here is derived from an EMBL/GenBank/DDBJ whole genome shotgun (WGS) entry which is preliminary data.</text>
</comment>
<feature type="transmembrane region" description="Helical" evidence="7">
    <location>
        <begin position="52"/>
        <end position="76"/>
    </location>
</feature>
<gene>
    <name evidence="8" type="ORF">CLOSTMETH_03144</name>
</gene>
<comment type="function">
    <text evidence="1">Multidrug efflux pump.</text>
</comment>
<evidence type="ECO:0000256" key="7">
    <source>
        <dbReference type="SAM" id="Phobius"/>
    </source>
</evidence>
<feature type="transmembrane region" description="Helical" evidence="7">
    <location>
        <begin position="193"/>
        <end position="218"/>
    </location>
</feature>
<dbReference type="Pfam" id="PF01554">
    <property type="entry name" value="MatE"/>
    <property type="match status" value="2"/>
</dbReference>
<feature type="transmembrane region" description="Helical" evidence="7">
    <location>
        <begin position="359"/>
        <end position="380"/>
    </location>
</feature>
<reference evidence="8 9" key="1">
    <citation type="submission" date="2009-01" db="EMBL/GenBank/DDBJ databases">
        <authorList>
            <person name="Fulton L."/>
            <person name="Clifton S."/>
            <person name="Fulton B."/>
            <person name="Xu J."/>
            <person name="Minx P."/>
            <person name="Pepin K.H."/>
            <person name="Johnson M."/>
            <person name="Bhonagiri V."/>
            <person name="Nash W.E."/>
            <person name="Mardis E.R."/>
            <person name="Wilson R.K."/>
        </authorList>
    </citation>
    <scope>NUCLEOTIDE SEQUENCE [LARGE SCALE GENOMIC DNA]</scope>
    <source>
        <strain evidence="8 9">DSM 5476</strain>
    </source>
</reference>
<feature type="transmembrane region" description="Helical" evidence="7">
    <location>
        <begin position="97"/>
        <end position="121"/>
    </location>
</feature>
<evidence type="ECO:0000256" key="3">
    <source>
        <dbReference type="ARBA" id="ARBA00020268"/>
    </source>
</evidence>
<evidence type="ECO:0000256" key="2">
    <source>
        <dbReference type="ARBA" id="ARBA00010199"/>
    </source>
</evidence>
<dbReference type="HOGENOM" id="CLU_012893_5_1_9"/>
<dbReference type="AlphaFoldDB" id="C0EGZ9"/>
<dbReference type="NCBIfam" id="TIGR00797">
    <property type="entry name" value="matE"/>
    <property type="match status" value="1"/>
</dbReference>